<proteinExistence type="predicted"/>
<sequence>MAKKQEQLAKPKRVRESAAVVEQTPP</sequence>
<evidence type="ECO:0000313" key="3">
    <source>
        <dbReference type="Proteomes" id="UP000188268"/>
    </source>
</evidence>
<keyword evidence="3" id="KW-1185">Reference proteome</keyword>
<gene>
    <name evidence="2" type="ORF">CCACVL1_20470</name>
</gene>
<name>A0A1R3HB14_COCAP</name>
<evidence type="ECO:0000313" key="2">
    <source>
        <dbReference type="EMBL" id="OMO67535.1"/>
    </source>
</evidence>
<organism evidence="2 3">
    <name type="scientific">Corchorus capsularis</name>
    <name type="common">Jute</name>
    <dbReference type="NCBI Taxonomy" id="210143"/>
    <lineage>
        <taxon>Eukaryota</taxon>
        <taxon>Viridiplantae</taxon>
        <taxon>Streptophyta</taxon>
        <taxon>Embryophyta</taxon>
        <taxon>Tracheophyta</taxon>
        <taxon>Spermatophyta</taxon>
        <taxon>Magnoliopsida</taxon>
        <taxon>eudicotyledons</taxon>
        <taxon>Gunneridae</taxon>
        <taxon>Pentapetalae</taxon>
        <taxon>rosids</taxon>
        <taxon>malvids</taxon>
        <taxon>Malvales</taxon>
        <taxon>Malvaceae</taxon>
        <taxon>Grewioideae</taxon>
        <taxon>Apeibeae</taxon>
        <taxon>Corchorus</taxon>
    </lineage>
</organism>
<protein>
    <submittedName>
        <fullName evidence="2">Uncharacterized protein</fullName>
    </submittedName>
</protein>
<dbReference type="Proteomes" id="UP000188268">
    <property type="component" value="Unassembled WGS sequence"/>
</dbReference>
<feature type="region of interest" description="Disordered" evidence="1">
    <location>
        <begin position="1"/>
        <end position="26"/>
    </location>
</feature>
<accession>A0A1R3HB14</accession>
<reference evidence="2 3" key="1">
    <citation type="submission" date="2013-09" db="EMBL/GenBank/DDBJ databases">
        <title>Corchorus capsularis genome sequencing.</title>
        <authorList>
            <person name="Alam M."/>
            <person name="Haque M.S."/>
            <person name="Islam M.S."/>
            <person name="Emdad E.M."/>
            <person name="Islam M.M."/>
            <person name="Ahmed B."/>
            <person name="Halim A."/>
            <person name="Hossen Q.M.M."/>
            <person name="Hossain M.Z."/>
            <person name="Ahmed R."/>
            <person name="Khan M.M."/>
            <person name="Islam R."/>
            <person name="Rashid M.M."/>
            <person name="Khan S.A."/>
            <person name="Rahman M.S."/>
            <person name="Alam M."/>
        </authorList>
    </citation>
    <scope>NUCLEOTIDE SEQUENCE [LARGE SCALE GENOMIC DNA]</scope>
    <source>
        <strain evidence="3">cv. CVL-1</strain>
        <tissue evidence="2">Whole seedling</tissue>
    </source>
</reference>
<evidence type="ECO:0000256" key="1">
    <source>
        <dbReference type="SAM" id="MobiDB-lite"/>
    </source>
</evidence>
<comment type="caution">
    <text evidence="2">The sequence shown here is derived from an EMBL/GenBank/DDBJ whole genome shotgun (WGS) entry which is preliminary data.</text>
</comment>
<dbReference type="EMBL" id="AWWV01012397">
    <property type="protein sequence ID" value="OMO67535.1"/>
    <property type="molecule type" value="Genomic_DNA"/>
</dbReference>
<dbReference type="Gramene" id="OMO67535">
    <property type="protein sequence ID" value="OMO67535"/>
    <property type="gene ID" value="CCACVL1_20470"/>
</dbReference>
<dbReference type="AlphaFoldDB" id="A0A1R3HB14"/>